<sequence length="116" mass="13764">MDYFRRANELYSLKQYEKAISMYEKSLEINKNEASSLYNVAVCYIKLKKYMLAIESLKKAVKIRSDSKYYFNLAYCYAMIDNKQKSLLYFNLAWALDNSDVECEKAINLILKGYRK</sequence>
<dbReference type="EMBL" id="LTBA01000002">
    <property type="protein sequence ID" value="KYH35579.1"/>
    <property type="molecule type" value="Genomic_DNA"/>
</dbReference>
<feature type="repeat" description="TPR" evidence="3">
    <location>
        <begin position="34"/>
        <end position="67"/>
    </location>
</feature>
<protein>
    <submittedName>
        <fullName evidence="4">Tetratricopeptide repeat protein</fullName>
    </submittedName>
</protein>
<dbReference type="STRING" id="1121338.CLTEP_05230"/>
<organism evidence="4 5">
    <name type="scientific">Clostridium tepidiprofundi DSM 19306</name>
    <dbReference type="NCBI Taxonomy" id="1121338"/>
    <lineage>
        <taxon>Bacteria</taxon>
        <taxon>Bacillati</taxon>
        <taxon>Bacillota</taxon>
        <taxon>Clostridia</taxon>
        <taxon>Eubacteriales</taxon>
        <taxon>Clostridiaceae</taxon>
        <taxon>Clostridium</taxon>
    </lineage>
</organism>
<gene>
    <name evidence="4" type="ORF">CLTEP_05230</name>
</gene>
<dbReference type="Pfam" id="PF00515">
    <property type="entry name" value="TPR_1"/>
    <property type="match status" value="2"/>
</dbReference>
<dbReference type="PATRIC" id="fig|1121338.3.peg.527"/>
<evidence type="ECO:0000313" key="4">
    <source>
        <dbReference type="EMBL" id="KYH35579.1"/>
    </source>
</evidence>
<keyword evidence="5" id="KW-1185">Reference proteome</keyword>
<dbReference type="GO" id="GO:0016020">
    <property type="term" value="C:membrane"/>
    <property type="evidence" value="ECO:0007669"/>
    <property type="project" value="TreeGrafter"/>
</dbReference>
<dbReference type="OrthoDB" id="1907609at2"/>
<evidence type="ECO:0000256" key="2">
    <source>
        <dbReference type="ARBA" id="ARBA00022803"/>
    </source>
</evidence>
<evidence type="ECO:0000313" key="5">
    <source>
        <dbReference type="Proteomes" id="UP000075531"/>
    </source>
</evidence>
<keyword evidence="2 3" id="KW-0802">TPR repeat</keyword>
<comment type="caution">
    <text evidence="4">The sequence shown here is derived from an EMBL/GenBank/DDBJ whole genome shotgun (WGS) entry which is preliminary data.</text>
</comment>
<evidence type="ECO:0000256" key="3">
    <source>
        <dbReference type="PROSITE-ProRule" id="PRU00339"/>
    </source>
</evidence>
<dbReference type="GO" id="GO:0060090">
    <property type="term" value="F:molecular adaptor activity"/>
    <property type="evidence" value="ECO:0007669"/>
    <property type="project" value="TreeGrafter"/>
</dbReference>
<name>A0A151B6R0_9CLOT</name>
<reference evidence="4 5" key="1">
    <citation type="submission" date="2016-02" db="EMBL/GenBank/DDBJ databases">
        <title>Genome sequence of Clostridium tepidiprofundi DSM 19306.</title>
        <authorList>
            <person name="Poehlein A."/>
            <person name="Daniel R."/>
        </authorList>
    </citation>
    <scope>NUCLEOTIDE SEQUENCE [LARGE SCALE GENOMIC DNA]</scope>
    <source>
        <strain evidence="4 5">DSM 19306</strain>
    </source>
</reference>
<dbReference type="GO" id="GO:0006620">
    <property type="term" value="P:post-translational protein targeting to endoplasmic reticulum membrane"/>
    <property type="evidence" value="ECO:0007669"/>
    <property type="project" value="TreeGrafter"/>
</dbReference>
<dbReference type="SMART" id="SM00028">
    <property type="entry name" value="TPR"/>
    <property type="match status" value="3"/>
</dbReference>
<dbReference type="PANTHER" id="PTHR45831">
    <property type="entry name" value="LD24721P"/>
    <property type="match status" value="1"/>
</dbReference>
<dbReference type="InterPro" id="IPR019734">
    <property type="entry name" value="TPR_rpt"/>
</dbReference>
<dbReference type="RefSeq" id="WP_066822146.1">
    <property type="nucleotide sequence ID" value="NZ_LTBA01000002.1"/>
</dbReference>
<dbReference type="Proteomes" id="UP000075531">
    <property type="component" value="Unassembled WGS sequence"/>
</dbReference>
<dbReference type="PROSITE" id="PS50005">
    <property type="entry name" value="TPR"/>
    <property type="match status" value="1"/>
</dbReference>
<dbReference type="SUPFAM" id="SSF48452">
    <property type="entry name" value="TPR-like"/>
    <property type="match status" value="1"/>
</dbReference>
<dbReference type="InterPro" id="IPR011990">
    <property type="entry name" value="TPR-like_helical_dom_sf"/>
</dbReference>
<dbReference type="InterPro" id="IPR047150">
    <property type="entry name" value="SGT"/>
</dbReference>
<accession>A0A151B6R0</accession>
<keyword evidence="1" id="KW-0677">Repeat</keyword>
<dbReference type="AlphaFoldDB" id="A0A151B6R0"/>
<dbReference type="GO" id="GO:0072380">
    <property type="term" value="C:TRC complex"/>
    <property type="evidence" value="ECO:0007669"/>
    <property type="project" value="TreeGrafter"/>
</dbReference>
<dbReference type="PANTHER" id="PTHR45831:SF2">
    <property type="entry name" value="LD24721P"/>
    <property type="match status" value="1"/>
</dbReference>
<dbReference type="Gene3D" id="1.25.40.10">
    <property type="entry name" value="Tetratricopeptide repeat domain"/>
    <property type="match status" value="1"/>
</dbReference>
<evidence type="ECO:0000256" key="1">
    <source>
        <dbReference type="ARBA" id="ARBA00022737"/>
    </source>
</evidence>
<proteinExistence type="predicted"/>